<dbReference type="Pfam" id="PF05188">
    <property type="entry name" value="MutS_II"/>
    <property type="match status" value="1"/>
</dbReference>
<dbReference type="Pfam" id="PF05192">
    <property type="entry name" value="MutS_III"/>
    <property type="match status" value="1"/>
</dbReference>
<evidence type="ECO:0000256" key="2">
    <source>
        <dbReference type="ARBA" id="ARBA00021982"/>
    </source>
</evidence>
<comment type="function">
    <text evidence="8 9">This protein is involved in the repair of mismatches in DNA. It is possible that it carries out the mismatch recognition step. This protein has a weak ATPase activity.</text>
</comment>
<gene>
    <name evidence="9 12" type="primary">mutS</name>
    <name evidence="12" type="ORF">FJZ47_13490</name>
</gene>
<evidence type="ECO:0000256" key="6">
    <source>
        <dbReference type="ARBA" id="ARBA00023125"/>
    </source>
</evidence>
<dbReference type="Pfam" id="PF01624">
    <property type="entry name" value="MutS_I"/>
    <property type="match status" value="1"/>
</dbReference>
<dbReference type="InterPro" id="IPR045076">
    <property type="entry name" value="MutS"/>
</dbReference>
<dbReference type="SUPFAM" id="SSF48334">
    <property type="entry name" value="DNA repair protein MutS, domain III"/>
    <property type="match status" value="1"/>
</dbReference>
<dbReference type="PANTHER" id="PTHR11361">
    <property type="entry name" value="DNA MISMATCH REPAIR PROTEIN MUTS FAMILY MEMBER"/>
    <property type="match status" value="1"/>
</dbReference>
<dbReference type="InterPro" id="IPR027417">
    <property type="entry name" value="P-loop_NTPase"/>
</dbReference>
<dbReference type="InterPro" id="IPR000432">
    <property type="entry name" value="DNA_mismatch_repair_MutS_C"/>
</dbReference>
<dbReference type="SUPFAM" id="SSF55271">
    <property type="entry name" value="DNA repair protein MutS, domain I"/>
    <property type="match status" value="1"/>
</dbReference>
<name>A0A938B1D0_UNCTE</name>
<protein>
    <recommendedName>
        <fullName evidence="2 9">DNA mismatch repair protein MutS</fullName>
    </recommendedName>
</protein>
<dbReference type="InterPro" id="IPR036187">
    <property type="entry name" value="DNA_mismatch_repair_MutS_sf"/>
</dbReference>
<keyword evidence="6 9" id="KW-0238">DNA-binding</keyword>
<dbReference type="GO" id="GO:0140664">
    <property type="term" value="F:ATP-dependent DNA damage sensor activity"/>
    <property type="evidence" value="ECO:0007669"/>
    <property type="project" value="InterPro"/>
</dbReference>
<keyword evidence="5 9" id="KW-0067">ATP-binding</keyword>
<keyword evidence="3 9" id="KW-0547">Nucleotide-binding</keyword>
<sequence length="877" mass="96674">MVSPADQSFANLTPMLRQYTQAKTAHPDAMVLFRLGDFYEMFDEDARQGARLLELVLTSREIGKGQRVPMCGVPVHAVETYIARLIRAGCKVAVCEQMEDPRLVRGLVRREVVRVITPGTVVEEAMLEEDVPNFLVAICEAETAFGLAALEVSTGEFLATTLEGETAFDALQAELVRLQPAECLVSATWQAHERWQPLAESLRLHCTVCEAQAFDLTATTPQLERYLGAAAPWRMEHTPLALRAAGAIVQYAQATHHMVLPHVTVLRPYRLAHYMVLDAVTRRNLELVRTLRHSDRQGSVLGVLDETTTAMGARLLRRWLEQPLLQLEAITARLDAVAELAADTIRRQQLRQALRPIYDIERLLGRVACGTANTRQLTALRISLEGLAVVRTALEGCQAGLLCTLREACTGEEGIIALLQRALVDEPPPTIRDGGLMRPGYDTTLDELIQETDRHTRWVARLQERERQRTGIKSLKVGYNQVFGYYIEVSKANLSLVPADYIRKQTLTNGERFITESLKEREVAILHASEQRITLEYSLFVALRERIAGQASLLQRLAATVAQLDTLAALAEVAVLYNYVRPRVDDGPGIVIRQGRHPVVERMRDGFVPNDLSLDHEAQQLLVLTGPNMAGKSTYLRQVALIALLAQMGSFVPAAEANIGLVDRIFTRVGAVDDIAAGRSTFLVEMTETAHILHHATARSLVVLDEIGKGTSTFEGLSIAWAVALYVVRRLQARGLFATHFHELTALESLCTGIKNFHMAVRETPEGVVFLRQLVPGGTSKSYGLHVARLAGLPPEILTEATRVLQYLEQHGRDPAASVPLAVNGAQQPPMPPVSESLAQRLLGLDICQITPLQALSILHHLQQQARAGVAAGEGLT</sequence>
<dbReference type="GO" id="GO:0006298">
    <property type="term" value="P:mismatch repair"/>
    <property type="evidence" value="ECO:0007669"/>
    <property type="project" value="UniProtKB-UniRule"/>
</dbReference>
<dbReference type="SMART" id="SM00533">
    <property type="entry name" value="MUTSd"/>
    <property type="match status" value="1"/>
</dbReference>
<evidence type="ECO:0000256" key="8">
    <source>
        <dbReference type="ARBA" id="ARBA00024647"/>
    </source>
</evidence>
<proteinExistence type="inferred from homology"/>
<dbReference type="Gene3D" id="3.30.420.110">
    <property type="entry name" value="MutS, connector domain"/>
    <property type="match status" value="1"/>
</dbReference>
<dbReference type="GO" id="GO:0030983">
    <property type="term" value="F:mismatched DNA binding"/>
    <property type="evidence" value="ECO:0007669"/>
    <property type="project" value="InterPro"/>
</dbReference>
<evidence type="ECO:0000256" key="9">
    <source>
        <dbReference type="HAMAP-Rule" id="MF_00096"/>
    </source>
</evidence>
<dbReference type="SUPFAM" id="SSF52540">
    <property type="entry name" value="P-loop containing nucleoside triphosphate hydrolases"/>
    <property type="match status" value="1"/>
</dbReference>
<evidence type="ECO:0000256" key="10">
    <source>
        <dbReference type="RuleBase" id="RU003756"/>
    </source>
</evidence>
<dbReference type="SMART" id="SM00534">
    <property type="entry name" value="MUTSac"/>
    <property type="match status" value="1"/>
</dbReference>
<evidence type="ECO:0000256" key="5">
    <source>
        <dbReference type="ARBA" id="ARBA00022840"/>
    </source>
</evidence>
<dbReference type="Gene3D" id="3.40.1170.10">
    <property type="entry name" value="DNA repair protein MutS, domain I"/>
    <property type="match status" value="1"/>
</dbReference>
<dbReference type="GO" id="GO:0005524">
    <property type="term" value="F:ATP binding"/>
    <property type="evidence" value="ECO:0007669"/>
    <property type="project" value="UniProtKB-UniRule"/>
</dbReference>
<comment type="similarity">
    <text evidence="1 9 10">Belongs to the DNA mismatch repair MutS family.</text>
</comment>
<dbReference type="InterPro" id="IPR007860">
    <property type="entry name" value="DNA_mmatch_repair_MutS_con_dom"/>
</dbReference>
<dbReference type="GO" id="GO:0003684">
    <property type="term" value="F:damaged DNA binding"/>
    <property type="evidence" value="ECO:0007669"/>
    <property type="project" value="UniProtKB-UniRule"/>
</dbReference>
<dbReference type="FunFam" id="3.40.50.300:FF:000870">
    <property type="entry name" value="MutS protein homolog 4"/>
    <property type="match status" value="1"/>
</dbReference>
<dbReference type="Gene3D" id="3.40.50.300">
    <property type="entry name" value="P-loop containing nucleotide triphosphate hydrolases"/>
    <property type="match status" value="1"/>
</dbReference>
<dbReference type="NCBIfam" id="TIGR01070">
    <property type="entry name" value="mutS1"/>
    <property type="match status" value="1"/>
</dbReference>
<comment type="caution">
    <text evidence="12">The sequence shown here is derived from an EMBL/GenBank/DDBJ whole genome shotgun (WGS) entry which is preliminary data.</text>
</comment>
<dbReference type="InterPro" id="IPR007861">
    <property type="entry name" value="DNA_mismatch_repair_MutS_clamp"/>
</dbReference>
<dbReference type="FunFam" id="1.10.1420.10:FF:000001">
    <property type="entry name" value="DNA mismatch repair protein MutS"/>
    <property type="match status" value="1"/>
</dbReference>
<dbReference type="InterPro" id="IPR036678">
    <property type="entry name" value="MutS_con_dom_sf"/>
</dbReference>
<dbReference type="InterPro" id="IPR005748">
    <property type="entry name" value="DNA_mismatch_repair_MutS"/>
</dbReference>
<dbReference type="InterPro" id="IPR017261">
    <property type="entry name" value="DNA_mismatch_repair_MutS/MSH"/>
</dbReference>
<evidence type="ECO:0000259" key="11">
    <source>
        <dbReference type="PROSITE" id="PS00486"/>
    </source>
</evidence>
<dbReference type="Pfam" id="PF05190">
    <property type="entry name" value="MutS_IV"/>
    <property type="match status" value="1"/>
</dbReference>
<evidence type="ECO:0000256" key="1">
    <source>
        <dbReference type="ARBA" id="ARBA00006271"/>
    </source>
</evidence>
<evidence type="ECO:0000256" key="7">
    <source>
        <dbReference type="ARBA" id="ARBA00023204"/>
    </source>
</evidence>
<dbReference type="InterPro" id="IPR007696">
    <property type="entry name" value="DNA_mismatch_repair_MutS_core"/>
</dbReference>
<reference evidence="12" key="1">
    <citation type="submission" date="2019-03" db="EMBL/GenBank/DDBJ databases">
        <title>Lake Tanganyika Metagenome-Assembled Genomes (MAGs).</title>
        <authorList>
            <person name="Tran P."/>
        </authorList>
    </citation>
    <scope>NUCLEOTIDE SEQUENCE</scope>
    <source>
        <strain evidence="12">K_DeepCast_65m_m2_066</strain>
    </source>
</reference>
<dbReference type="Proteomes" id="UP000712673">
    <property type="component" value="Unassembled WGS sequence"/>
</dbReference>
<dbReference type="InterPro" id="IPR007695">
    <property type="entry name" value="DNA_mismatch_repair_MutS-lik_N"/>
</dbReference>
<keyword evidence="4 9" id="KW-0227">DNA damage</keyword>
<dbReference type="PIRSF" id="PIRSF037677">
    <property type="entry name" value="DNA_mis_repair_Msh6"/>
    <property type="match status" value="1"/>
</dbReference>
<accession>A0A938B1D0</accession>
<dbReference type="HAMAP" id="MF_00096">
    <property type="entry name" value="MutS"/>
    <property type="match status" value="1"/>
</dbReference>
<dbReference type="EMBL" id="VGLS01000408">
    <property type="protein sequence ID" value="MBM3224802.1"/>
    <property type="molecule type" value="Genomic_DNA"/>
</dbReference>
<dbReference type="Gene3D" id="1.10.1420.10">
    <property type="match status" value="2"/>
</dbReference>
<evidence type="ECO:0000256" key="3">
    <source>
        <dbReference type="ARBA" id="ARBA00022741"/>
    </source>
</evidence>
<feature type="binding site" evidence="9">
    <location>
        <begin position="626"/>
        <end position="633"/>
    </location>
    <ligand>
        <name>ATP</name>
        <dbReference type="ChEBI" id="CHEBI:30616"/>
    </ligand>
</feature>
<keyword evidence="7 9" id="KW-0234">DNA repair</keyword>
<organism evidence="12 13">
    <name type="scientific">Tectimicrobiota bacterium</name>
    <dbReference type="NCBI Taxonomy" id="2528274"/>
    <lineage>
        <taxon>Bacteria</taxon>
        <taxon>Pseudomonadati</taxon>
        <taxon>Nitrospinota/Tectimicrobiota group</taxon>
        <taxon>Candidatus Tectimicrobiota</taxon>
    </lineage>
</organism>
<dbReference type="FunFam" id="3.40.1170.10:FF:000001">
    <property type="entry name" value="DNA mismatch repair protein MutS"/>
    <property type="match status" value="1"/>
</dbReference>
<feature type="domain" description="DNA mismatch repair proteins mutS family" evidence="11">
    <location>
        <begin position="700"/>
        <end position="716"/>
    </location>
</feature>
<evidence type="ECO:0000313" key="12">
    <source>
        <dbReference type="EMBL" id="MBM3224802.1"/>
    </source>
</evidence>
<dbReference type="PANTHER" id="PTHR11361:SF34">
    <property type="entry name" value="DNA MISMATCH REPAIR PROTEIN MSH1, MITOCHONDRIAL"/>
    <property type="match status" value="1"/>
</dbReference>
<evidence type="ECO:0000256" key="4">
    <source>
        <dbReference type="ARBA" id="ARBA00022763"/>
    </source>
</evidence>
<dbReference type="SUPFAM" id="SSF53150">
    <property type="entry name" value="DNA repair protein MutS, domain II"/>
    <property type="match status" value="1"/>
</dbReference>
<dbReference type="AlphaFoldDB" id="A0A938B1D0"/>
<dbReference type="Pfam" id="PF00488">
    <property type="entry name" value="MutS_V"/>
    <property type="match status" value="1"/>
</dbReference>
<dbReference type="CDD" id="cd03284">
    <property type="entry name" value="ABC_MutS1"/>
    <property type="match status" value="1"/>
</dbReference>
<dbReference type="NCBIfam" id="NF003810">
    <property type="entry name" value="PRK05399.1"/>
    <property type="match status" value="1"/>
</dbReference>
<dbReference type="InterPro" id="IPR016151">
    <property type="entry name" value="DNA_mismatch_repair_MutS_N"/>
</dbReference>
<evidence type="ECO:0000313" key="13">
    <source>
        <dbReference type="Proteomes" id="UP000712673"/>
    </source>
</evidence>
<dbReference type="PROSITE" id="PS00486">
    <property type="entry name" value="DNA_MISMATCH_REPAIR_2"/>
    <property type="match status" value="1"/>
</dbReference>
<dbReference type="GO" id="GO:0005829">
    <property type="term" value="C:cytosol"/>
    <property type="evidence" value="ECO:0007669"/>
    <property type="project" value="TreeGrafter"/>
</dbReference>